<keyword evidence="2" id="KW-1133">Transmembrane helix</keyword>
<feature type="transmembrane region" description="Helical" evidence="2">
    <location>
        <begin position="62"/>
        <end position="85"/>
    </location>
</feature>
<keyword evidence="2" id="KW-0472">Membrane</keyword>
<dbReference type="HOGENOM" id="CLU_635962_0_0_5"/>
<proteinExistence type="predicted"/>
<dbReference type="STRING" id="269796.Rru_A0213"/>
<accession>Q2RXX7</accession>
<gene>
    <name evidence="3" type="ordered locus">Rru_A0213</name>
</gene>
<feature type="region of interest" description="Disordered" evidence="1">
    <location>
        <begin position="255"/>
        <end position="446"/>
    </location>
</feature>
<sequence length="446" mass="46646">MDCRVPCAPTAREATLTGPFVPFAVAALLSLSWIAAFVALVLPGAEEAGLAAMAPVDIASMMAAAIVPVGILWLCAAAGSALAVIRADRRAAPAGAQARRTEDIDTIARTLVLLEEQARRRAFLEGLDLTLKDMSSHLALLMRRLGMIEREEVETLWALYAAGNPWAFPEMLLIRMGSPGPAVVRALAERLANDSPSAAALQRFLRRHAMVCRLSQDQGEDKLLGEILTDGPLGQVAGLLDSVNQRLPGQTPAAEIAPGRAADPAEAPSRPAVPPPFTGPSTQSAPAPSPVPTQAAPRPAAPAAPQPAPPPPASRATAETLAAAPAPLAPAPTEPLEATADDPAGETAPADPAAKDAAKDDGKPADAPTDPPRPLAPHPPYPRITRDEMESIQERVARSLSRTVLTERGVTEEAEPAPRRVVGDQVDRPQRPARPRERAAVPPNEG</sequence>
<evidence type="ECO:0000256" key="2">
    <source>
        <dbReference type="SAM" id="Phobius"/>
    </source>
</evidence>
<reference evidence="3 4" key="1">
    <citation type="journal article" date="2011" name="Stand. Genomic Sci.">
        <title>Complete genome sequence of Rhodospirillum rubrum type strain (S1).</title>
        <authorList>
            <person name="Munk A.C."/>
            <person name="Copeland A."/>
            <person name="Lucas S."/>
            <person name="Lapidus A."/>
            <person name="Del Rio T.G."/>
            <person name="Barry K."/>
            <person name="Detter J.C."/>
            <person name="Hammon N."/>
            <person name="Israni S."/>
            <person name="Pitluck S."/>
            <person name="Brettin T."/>
            <person name="Bruce D."/>
            <person name="Han C."/>
            <person name="Tapia R."/>
            <person name="Gilna P."/>
            <person name="Schmutz J."/>
            <person name="Larimer F."/>
            <person name="Land M."/>
            <person name="Kyrpides N.C."/>
            <person name="Mavromatis K."/>
            <person name="Richardson P."/>
            <person name="Rohde M."/>
            <person name="Goker M."/>
            <person name="Klenk H.P."/>
            <person name="Zhang Y."/>
            <person name="Roberts G.P."/>
            <person name="Reslewic S."/>
            <person name="Schwartz D.C."/>
        </authorList>
    </citation>
    <scope>NUCLEOTIDE SEQUENCE [LARGE SCALE GENOMIC DNA]</scope>
    <source>
        <strain evidence="4">ATCC 11170 / ATH 1.1.1 / DSM 467 / LMG 4362 / NCIMB 8255 / S1</strain>
    </source>
</reference>
<evidence type="ECO:0000313" key="4">
    <source>
        <dbReference type="Proteomes" id="UP000001929"/>
    </source>
</evidence>
<organism evidence="3 4">
    <name type="scientific">Rhodospirillum rubrum (strain ATCC 11170 / ATH 1.1.1 / DSM 467 / LMG 4362 / NCIMB 8255 / S1)</name>
    <dbReference type="NCBI Taxonomy" id="269796"/>
    <lineage>
        <taxon>Bacteria</taxon>
        <taxon>Pseudomonadati</taxon>
        <taxon>Pseudomonadota</taxon>
        <taxon>Alphaproteobacteria</taxon>
        <taxon>Rhodospirillales</taxon>
        <taxon>Rhodospirillaceae</taxon>
        <taxon>Rhodospirillum</taxon>
    </lineage>
</organism>
<dbReference type="KEGG" id="rru:Rru_A0213"/>
<dbReference type="eggNOG" id="ENOG50339H4">
    <property type="taxonomic scope" value="Bacteria"/>
</dbReference>
<dbReference type="PATRIC" id="fig|269796.9.peg.265"/>
<dbReference type="AlphaFoldDB" id="Q2RXX7"/>
<name>Q2RXX7_RHORT</name>
<dbReference type="Proteomes" id="UP000001929">
    <property type="component" value="Chromosome"/>
</dbReference>
<keyword evidence="4" id="KW-1185">Reference proteome</keyword>
<feature type="compositionally biased region" description="Basic and acidic residues" evidence="1">
    <location>
        <begin position="384"/>
        <end position="397"/>
    </location>
</feature>
<evidence type="ECO:0000256" key="1">
    <source>
        <dbReference type="SAM" id="MobiDB-lite"/>
    </source>
</evidence>
<feature type="compositionally biased region" description="Low complexity" evidence="1">
    <location>
        <begin position="314"/>
        <end position="326"/>
    </location>
</feature>
<keyword evidence="2" id="KW-0812">Transmembrane</keyword>
<feature type="compositionally biased region" description="Basic and acidic residues" evidence="1">
    <location>
        <begin position="416"/>
        <end position="439"/>
    </location>
</feature>
<dbReference type="EMBL" id="CP000230">
    <property type="protein sequence ID" value="ABC21018.1"/>
    <property type="molecule type" value="Genomic_DNA"/>
</dbReference>
<feature type="compositionally biased region" description="Basic and acidic residues" evidence="1">
    <location>
        <begin position="353"/>
        <end position="364"/>
    </location>
</feature>
<feature type="transmembrane region" description="Helical" evidence="2">
    <location>
        <begin position="20"/>
        <end position="42"/>
    </location>
</feature>
<dbReference type="EnsemblBacteria" id="ABC21018">
    <property type="protein sequence ID" value="ABC21018"/>
    <property type="gene ID" value="Rru_A0213"/>
</dbReference>
<evidence type="ECO:0000313" key="3">
    <source>
        <dbReference type="EMBL" id="ABC21018.1"/>
    </source>
</evidence>
<feature type="compositionally biased region" description="Pro residues" evidence="1">
    <location>
        <begin position="299"/>
        <end position="313"/>
    </location>
</feature>
<protein>
    <submittedName>
        <fullName evidence="3">Uncharacterized protein</fullName>
    </submittedName>
</protein>
<feature type="compositionally biased region" description="Pro residues" evidence="1">
    <location>
        <begin position="369"/>
        <end position="382"/>
    </location>
</feature>